<dbReference type="InterPro" id="IPR045865">
    <property type="entry name" value="ACT-like_dom_sf"/>
</dbReference>
<reference evidence="3 4" key="1">
    <citation type="submission" date="2024-11" db="EMBL/GenBank/DDBJ databases">
        <authorList>
            <person name="Heng Y.C."/>
            <person name="Lim A.C.H."/>
            <person name="Lee J.K.Y."/>
            <person name="Kittelmann S."/>
        </authorList>
    </citation>
    <scope>NUCLEOTIDE SEQUENCE [LARGE SCALE GENOMIC DNA]</scope>
    <source>
        <strain evidence="3 4">WILCCON 0114</strain>
    </source>
</reference>
<dbReference type="Proteomes" id="UP001623592">
    <property type="component" value="Unassembled WGS sequence"/>
</dbReference>
<dbReference type="InterPro" id="IPR002912">
    <property type="entry name" value="ACT_dom"/>
</dbReference>
<dbReference type="InterPro" id="IPR008310">
    <property type="entry name" value="UPF0735_ACT_dom-cont"/>
</dbReference>
<feature type="domain" description="ACT" evidence="2">
    <location>
        <begin position="79"/>
        <end position="154"/>
    </location>
</feature>
<dbReference type="NCBIfam" id="NF003361">
    <property type="entry name" value="PRK04435.1"/>
    <property type="match status" value="1"/>
</dbReference>
<evidence type="ECO:0000313" key="4">
    <source>
        <dbReference type="Proteomes" id="UP001623592"/>
    </source>
</evidence>
<proteinExistence type="inferred from homology"/>
<evidence type="ECO:0000313" key="3">
    <source>
        <dbReference type="EMBL" id="MFL0252356.1"/>
    </source>
</evidence>
<organism evidence="3 4">
    <name type="scientific">Clostridium neuense</name>
    <dbReference type="NCBI Taxonomy" id="1728934"/>
    <lineage>
        <taxon>Bacteria</taxon>
        <taxon>Bacillati</taxon>
        <taxon>Bacillota</taxon>
        <taxon>Clostridia</taxon>
        <taxon>Eubacteriales</taxon>
        <taxon>Clostridiaceae</taxon>
        <taxon>Clostridium</taxon>
    </lineage>
</organism>
<dbReference type="Gene3D" id="3.30.70.260">
    <property type="match status" value="1"/>
</dbReference>
<protein>
    <recommendedName>
        <fullName evidence="1">UPF0735 ACT domain-containing protein ACJDT4_18255</fullName>
    </recommendedName>
</protein>
<evidence type="ECO:0000256" key="1">
    <source>
        <dbReference type="HAMAP-Rule" id="MF_00707"/>
    </source>
</evidence>
<dbReference type="HAMAP" id="MF_00707">
    <property type="entry name" value="UPF0735"/>
    <property type="match status" value="1"/>
</dbReference>
<dbReference type="RefSeq" id="WP_406789037.1">
    <property type="nucleotide sequence ID" value="NZ_JBJIAA010000016.1"/>
</dbReference>
<dbReference type="PROSITE" id="PS51671">
    <property type="entry name" value="ACT"/>
    <property type="match status" value="1"/>
</dbReference>
<name>A0ABW8TJE2_9CLOT</name>
<sequence>MKAAIIIKKSGEKKFLLIDSSVLPDVFEEVIKVKEMLSSGKVKDITEAVKKVGLSRSTYYKYKDYVFTVSEGLKGHKVTVSFIIGHRAGTLSMVLDKLAERHANILTINQGIPINNTANVNITFDISELDCTIESLLDELKDIENMLKVEILAME</sequence>
<comment type="similarity">
    <text evidence="1">Belongs to the UPF0735 family.</text>
</comment>
<dbReference type="CDD" id="cd04888">
    <property type="entry name" value="ACT_PheB-BS"/>
    <property type="match status" value="1"/>
</dbReference>
<gene>
    <name evidence="3" type="ORF">ACJDT4_18255</name>
</gene>
<accession>A0ABW8TJE2</accession>
<evidence type="ECO:0000259" key="2">
    <source>
        <dbReference type="PROSITE" id="PS51671"/>
    </source>
</evidence>
<comment type="caution">
    <text evidence="3">The sequence shown here is derived from an EMBL/GenBank/DDBJ whole genome shotgun (WGS) entry which is preliminary data.</text>
</comment>
<keyword evidence="4" id="KW-1185">Reference proteome</keyword>
<dbReference type="PIRSF" id="PIRSF025624">
    <property type="entry name" value="ACT_PheB"/>
    <property type="match status" value="1"/>
</dbReference>
<dbReference type="EMBL" id="JBJIAA010000016">
    <property type="protein sequence ID" value="MFL0252356.1"/>
    <property type="molecule type" value="Genomic_DNA"/>
</dbReference>
<dbReference type="SUPFAM" id="SSF55021">
    <property type="entry name" value="ACT-like"/>
    <property type="match status" value="1"/>
</dbReference>